<keyword evidence="1" id="KW-1133">Transmembrane helix</keyword>
<keyword evidence="1" id="KW-0812">Transmembrane</keyword>
<gene>
    <name evidence="2" type="ORF">dnm_052440</name>
</gene>
<proteinExistence type="predicted"/>
<dbReference type="EMBL" id="CP061800">
    <property type="protein sequence ID" value="QTA89194.1"/>
    <property type="molecule type" value="Genomic_DNA"/>
</dbReference>
<evidence type="ECO:0000313" key="2">
    <source>
        <dbReference type="EMBL" id="QTA89194.1"/>
    </source>
</evidence>
<sequence length="203" mass="23049">MDIYKTIFWGYLSIALITLIPTIKNIIAGVKLNPGGVSFESCPHFSEQNKQRLSDHYSRLIGTLGFWKKRAETYTSFHYYCVIWTILSAWAVPIIASLSPESSSTPEYSKLLIVLVSGHVALALSFHKGLKVADGMKAFRHGESEFYDLYRRLLDRPHTLGKDEHEQIDNYFSEVEHIRRLVRNAETESLPTIEDVKSGGQNG</sequence>
<dbReference type="KEGG" id="dmm:dnm_052440"/>
<protein>
    <submittedName>
        <fullName evidence="2">Uncharacterized protein</fullName>
    </submittedName>
</protein>
<feature type="transmembrane region" description="Helical" evidence="1">
    <location>
        <begin position="6"/>
        <end position="23"/>
    </location>
</feature>
<keyword evidence="3" id="KW-1185">Reference proteome</keyword>
<evidence type="ECO:0000256" key="1">
    <source>
        <dbReference type="SAM" id="Phobius"/>
    </source>
</evidence>
<evidence type="ECO:0000313" key="3">
    <source>
        <dbReference type="Proteomes" id="UP000663722"/>
    </source>
</evidence>
<feature type="transmembrane region" description="Helical" evidence="1">
    <location>
        <begin position="77"/>
        <end position="96"/>
    </location>
</feature>
<dbReference type="AlphaFoldDB" id="A0A975BNY7"/>
<feature type="transmembrane region" description="Helical" evidence="1">
    <location>
        <begin position="108"/>
        <end position="127"/>
    </location>
</feature>
<keyword evidence="1" id="KW-0472">Membrane</keyword>
<accession>A0A975BNY7</accession>
<dbReference type="Proteomes" id="UP000663722">
    <property type="component" value="Chromosome"/>
</dbReference>
<dbReference type="RefSeq" id="WP_207677936.1">
    <property type="nucleotide sequence ID" value="NZ_CP061800.1"/>
</dbReference>
<reference evidence="2" key="1">
    <citation type="journal article" date="2021" name="Microb. Physiol.">
        <title>Proteogenomic Insights into the Physiology of Marine, Sulfate-Reducing, Filamentous Desulfonema limicola and Desulfonema magnum.</title>
        <authorList>
            <person name="Schnaars V."/>
            <person name="Wohlbrand L."/>
            <person name="Scheve S."/>
            <person name="Hinrichs C."/>
            <person name="Reinhardt R."/>
            <person name="Rabus R."/>
        </authorList>
    </citation>
    <scope>NUCLEOTIDE SEQUENCE</scope>
    <source>
        <strain evidence="2">4be13</strain>
    </source>
</reference>
<organism evidence="2 3">
    <name type="scientific">Desulfonema magnum</name>
    <dbReference type="NCBI Taxonomy" id="45655"/>
    <lineage>
        <taxon>Bacteria</taxon>
        <taxon>Pseudomonadati</taxon>
        <taxon>Thermodesulfobacteriota</taxon>
        <taxon>Desulfobacteria</taxon>
        <taxon>Desulfobacterales</taxon>
        <taxon>Desulfococcaceae</taxon>
        <taxon>Desulfonema</taxon>
    </lineage>
</organism>
<name>A0A975BNY7_9BACT</name>